<keyword evidence="7" id="KW-1185">Reference proteome</keyword>
<dbReference type="PROSITE" id="PS50240">
    <property type="entry name" value="TRYPSIN_DOM"/>
    <property type="match status" value="1"/>
</dbReference>
<dbReference type="PANTHER" id="PTHR24276">
    <property type="entry name" value="POLYSERASE-RELATED"/>
    <property type="match status" value="1"/>
</dbReference>
<feature type="domain" description="Peptidase S1" evidence="5">
    <location>
        <begin position="1"/>
        <end position="177"/>
    </location>
</feature>
<keyword evidence="2" id="KW-0378">Hydrolase</keyword>
<comment type="caution">
    <text evidence="6">The sequence shown here is derived from an EMBL/GenBank/DDBJ whole genome shotgun (WGS) entry which is preliminary data.</text>
</comment>
<gene>
    <name evidence="6" type="ORF">EEDITHA_LOCUS18756</name>
</gene>
<keyword evidence="4" id="KW-1015">Disulfide bond</keyword>
<evidence type="ECO:0000256" key="4">
    <source>
        <dbReference type="ARBA" id="ARBA00023157"/>
    </source>
</evidence>
<dbReference type="SMART" id="SM00020">
    <property type="entry name" value="Tryp_SPc"/>
    <property type="match status" value="1"/>
</dbReference>
<dbReference type="GO" id="GO:0004252">
    <property type="term" value="F:serine-type endopeptidase activity"/>
    <property type="evidence" value="ECO:0007669"/>
    <property type="project" value="InterPro"/>
</dbReference>
<organism evidence="6 7">
    <name type="scientific">Euphydryas editha</name>
    <name type="common">Edith's checkerspot</name>
    <dbReference type="NCBI Taxonomy" id="104508"/>
    <lineage>
        <taxon>Eukaryota</taxon>
        <taxon>Metazoa</taxon>
        <taxon>Ecdysozoa</taxon>
        <taxon>Arthropoda</taxon>
        <taxon>Hexapoda</taxon>
        <taxon>Insecta</taxon>
        <taxon>Pterygota</taxon>
        <taxon>Neoptera</taxon>
        <taxon>Endopterygota</taxon>
        <taxon>Lepidoptera</taxon>
        <taxon>Glossata</taxon>
        <taxon>Ditrysia</taxon>
        <taxon>Papilionoidea</taxon>
        <taxon>Nymphalidae</taxon>
        <taxon>Nymphalinae</taxon>
        <taxon>Euphydryas</taxon>
    </lineage>
</organism>
<evidence type="ECO:0000256" key="2">
    <source>
        <dbReference type="ARBA" id="ARBA00022801"/>
    </source>
</evidence>
<dbReference type="InterPro" id="IPR043504">
    <property type="entry name" value="Peptidase_S1_PA_chymotrypsin"/>
</dbReference>
<dbReference type="Gene3D" id="2.40.10.10">
    <property type="entry name" value="Trypsin-like serine proteases"/>
    <property type="match status" value="1"/>
</dbReference>
<dbReference type="EMBL" id="CAKOGL010000027">
    <property type="protein sequence ID" value="CAH2104376.1"/>
    <property type="molecule type" value="Genomic_DNA"/>
</dbReference>
<dbReference type="Proteomes" id="UP001153954">
    <property type="component" value="Unassembled WGS sequence"/>
</dbReference>
<dbReference type="InterPro" id="IPR009003">
    <property type="entry name" value="Peptidase_S1_PA"/>
</dbReference>
<dbReference type="InterPro" id="IPR001254">
    <property type="entry name" value="Trypsin_dom"/>
</dbReference>
<dbReference type="Pfam" id="PF00089">
    <property type="entry name" value="Trypsin"/>
    <property type="match status" value="1"/>
</dbReference>
<evidence type="ECO:0000259" key="5">
    <source>
        <dbReference type="PROSITE" id="PS50240"/>
    </source>
</evidence>
<protein>
    <recommendedName>
        <fullName evidence="5">Peptidase S1 domain-containing protein</fullName>
    </recommendedName>
</protein>
<evidence type="ECO:0000313" key="6">
    <source>
        <dbReference type="EMBL" id="CAH2104376.1"/>
    </source>
</evidence>
<keyword evidence="1" id="KW-0645">Protease</keyword>
<accession>A0AAU9V2I5</accession>
<dbReference type="SUPFAM" id="SSF50494">
    <property type="entry name" value="Trypsin-like serine proteases"/>
    <property type="match status" value="1"/>
</dbReference>
<dbReference type="InterPro" id="IPR050430">
    <property type="entry name" value="Peptidase_S1"/>
</dbReference>
<proteinExistence type="predicted"/>
<evidence type="ECO:0000256" key="3">
    <source>
        <dbReference type="ARBA" id="ARBA00022825"/>
    </source>
</evidence>
<dbReference type="CDD" id="cd00190">
    <property type="entry name" value="Tryp_SPc"/>
    <property type="match status" value="1"/>
</dbReference>
<dbReference type="PANTHER" id="PTHR24276:SF91">
    <property type="entry name" value="AT26814P-RELATED"/>
    <property type="match status" value="1"/>
</dbReference>
<evidence type="ECO:0000313" key="7">
    <source>
        <dbReference type="Proteomes" id="UP001153954"/>
    </source>
</evidence>
<keyword evidence="3" id="KW-0720">Serine protease</keyword>
<name>A0AAU9V2I5_EUPED</name>
<reference evidence="6" key="1">
    <citation type="submission" date="2022-03" db="EMBL/GenBank/DDBJ databases">
        <authorList>
            <person name="Tunstrom K."/>
        </authorList>
    </citation>
    <scope>NUCLEOTIDE SEQUENCE</scope>
</reference>
<sequence>MIIEMSTRYIHEEGAEIHEVHSFVVHEDYNKIIPFYADIALIFVKEPIKFGARKKKALLASNDDWMKKTNNDIVAIGWGLTKYGGQISKLGLLRTNLRYVARRKCEKLHKLKLTDDMFCLYGDGSRDTCKGDSGGGVVWNRTVIGIVSHGEGCAKKNKPSIYISVSFYRKWIEKTVTEFFKVYCS</sequence>
<dbReference type="AlphaFoldDB" id="A0AAU9V2I5"/>
<evidence type="ECO:0000256" key="1">
    <source>
        <dbReference type="ARBA" id="ARBA00022670"/>
    </source>
</evidence>
<dbReference type="GO" id="GO:0006508">
    <property type="term" value="P:proteolysis"/>
    <property type="evidence" value="ECO:0007669"/>
    <property type="project" value="UniProtKB-KW"/>
</dbReference>